<reference evidence="2 3" key="1">
    <citation type="journal article" date="2012" name="PLoS ONE">
        <title>Edwardsiella comparative phylogenomics reveal the new intra/inter-species taxonomic relationships, virulence evolution and niche adaptation mechanisms.</title>
        <authorList>
            <person name="Yang M."/>
            <person name="Lv Y."/>
            <person name="Xiao J."/>
            <person name="Wu H."/>
            <person name="Zheng H."/>
            <person name="Liu Q."/>
            <person name="Zhang Y."/>
            <person name="Wang Q."/>
        </authorList>
    </citation>
    <scope>NUCLEOTIDE SEQUENCE [LARGE SCALE GENOMIC DNA]</scope>
    <source>
        <strain evidence="3">080813</strain>
    </source>
</reference>
<evidence type="ECO:0000313" key="2">
    <source>
        <dbReference type="EMBL" id="AIJ09730.1"/>
    </source>
</evidence>
<keyword evidence="1" id="KW-1133">Transmembrane helix</keyword>
<evidence type="ECO:0000256" key="1">
    <source>
        <dbReference type="SAM" id="Phobius"/>
    </source>
</evidence>
<feature type="transmembrane region" description="Helical" evidence="1">
    <location>
        <begin position="36"/>
        <end position="53"/>
    </location>
</feature>
<name>A0A076LMJ2_9GAMM</name>
<dbReference type="Proteomes" id="UP000028681">
    <property type="component" value="Chromosome"/>
</dbReference>
<keyword evidence="1" id="KW-0812">Transmembrane</keyword>
<dbReference type="KEGG" id="ete:ETEE_3306"/>
<evidence type="ECO:0000313" key="3">
    <source>
        <dbReference type="Proteomes" id="UP000028681"/>
    </source>
</evidence>
<proteinExistence type="predicted"/>
<dbReference type="HOGENOM" id="CLU_3024916_0_0_6"/>
<sequence>MTFAVLAHILTWRAICTSYPFNFLNSKQNFCGKNKLIFAFSVFNIAVMYIIRFKL</sequence>
<accession>A0A076LMJ2</accession>
<protein>
    <submittedName>
        <fullName evidence="2">Uncharacterized protein</fullName>
    </submittedName>
</protein>
<dbReference type="EMBL" id="CP006664">
    <property type="protein sequence ID" value="AIJ09730.1"/>
    <property type="molecule type" value="Genomic_DNA"/>
</dbReference>
<gene>
    <name evidence="2" type="ORF">ETEE_3306</name>
</gene>
<organism evidence="2 3">
    <name type="scientific">Edwardsiella anguillarum ET080813</name>
    <dbReference type="NCBI Taxonomy" id="667120"/>
    <lineage>
        <taxon>Bacteria</taxon>
        <taxon>Pseudomonadati</taxon>
        <taxon>Pseudomonadota</taxon>
        <taxon>Gammaproteobacteria</taxon>
        <taxon>Enterobacterales</taxon>
        <taxon>Hafniaceae</taxon>
        <taxon>Edwardsiella</taxon>
    </lineage>
</organism>
<keyword evidence="1" id="KW-0472">Membrane</keyword>
<dbReference type="AlphaFoldDB" id="A0A076LMJ2"/>